<feature type="transmembrane region" description="Helical" evidence="2">
    <location>
        <begin position="188"/>
        <end position="213"/>
    </location>
</feature>
<dbReference type="AlphaFoldDB" id="A0A0B7KJY8"/>
<evidence type="ECO:0000313" key="4">
    <source>
        <dbReference type="EMBL" id="CEO55011.1"/>
    </source>
</evidence>
<feature type="compositionally biased region" description="Polar residues" evidence="1">
    <location>
        <begin position="733"/>
        <end position="745"/>
    </location>
</feature>
<feature type="transmembrane region" description="Helical" evidence="2">
    <location>
        <begin position="225"/>
        <end position="246"/>
    </location>
</feature>
<sequence length="820" mass="90458">SVLGEPVLHLPTHAVPSAVRELWPLVHGRHSCIMSPDELLQKYEGQMVHQQFNAGFVVLSYIVSLIGAGSTLELINRRTGFKGLFNNVILASAAVTMGGVSIWSMHFVGNRAIVLGDNEPEIQIAYSTLFTVISFFVPILVLLLTFIAIGNSISWVRISLGGFLCGSAVCGMHYLGNASIENYTCTYKIGYVIGAVLIALTASTVALSIFFIFRSMWANAWWKRLLSALLLAGAVSGMHWCAALGTEYTLVSIQAGAGDHVQNSTIIIIVIICLAIAACLTIAGLVIYTTRKMNQSAQKAQKISLGAAVFDKEGRILVDSDGLLPSTTITDSFIQVEDQQPFTIAHPYFLWMFQATRNLSGLSGLINGMKRHIAQNTHKQTEKSPATDDQGLLIRGQFCLASVRLADRLRQDYSSAGVLWDEILVTGTARRSTDSSRANLQNLYEKYATLHLQSGQGSLMFLVHHVQNEREYTQLTMAGYRFAEIDHVSDIIASSMQIKSMGFRAKLRQMAQYADHQERTTGVQMGFFGIRPNTSGFDVYVKRLGRYSLPSVSLPLPKLESWHMATLQQFHGMTVAAISETLEDINLPTERETEFLELFRTGLKSLQQLLHDPLFEDAVLVPGVVDLPKRGSSGFSSSSTMLTFRIVASAQSVASNTDYEYIPLSLFNVYQLIKTPEGQLSFIHGVDTEFGSIIKTQHSRDHHDDDKYSQMRKQSCISSWDEEEGIEGKSIGRPSTLSSTRSGSTADLYHSPRLGSRHSKKQHVNVRELDAPVEENSDIELQANDHDRVATTTPSGGYGGYDTYIDQLLQGALEGSEWKS</sequence>
<dbReference type="EMBL" id="CDPU01000047">
    <property type="protein sequence ID" value="CEO55011.1"/>
    <property type="molecule type" value="Genomic_DNA"/>
</dbReference>
<feature type="transmembrane region" description="Helical" evidence="2">
    <location>
        <begin position="266"/>
        <end position="289"/>
    </location>
</feature>
<proteinExistence type="predicted"/>
<feature type="transmembrane region" description="Helical" evidence="2">
    <location>
        <begin position="155"/>
        <end position="176"/>
    </location>
</feature>
<feature type="domain" description="MHYT" evidence="3">
    <location>
        <begin position="52"/>
        <end position="249"/>
    </location>
</feature>
<reference evidence="4" key="1">
    <citation type="submission" date="2015-01" db="EMBL/GenBank/DDBJ databases">
        <authorList>
            <person name="Durling Mikael"/>
        </authorList>
    </citation>
    <scope>NUCLEOTIDE SEQUENCE</scope>
</reference>
<accession>A0A0B7KJY8</accession>
<feature type="region of interest" description="Disordered" evidence="1">
    <location>
        <begin position="719"/>
        <end position="763"/>
    </location>
</feature>
<evidence type="ECO:0000256" key="2">
    <source>
        <dbReference type="SAM" id="Phobius"/>
    </source>
</evidence>
<dbReference type="PANTHER" id="PTHR35152">
    <property type="entry name" value="DOMAIN SIGNALLING PROTEIN, PUTATIVE (AFU_ORTHOLOGUE AFUA_5G11310)-RELATED"/>
    <property type="match status" value="1"/>
</dbReference>
<name>A0A0B7KJY8_BIOOC</name>
<evidence type="ECO:0000256" key="1">
    <source>
        <dbReference type="SAM" id="MobiDB-lite"/>
    </source>
</evidence>
<keyword evidence="2" id="KW-0812">Transmembrane</keyword>
<protein>
    <recommendedName>
        <fullName evidence="3">MHYT domain-containing protein</fullName>
    </recommendedName>
</protein>
<feature type="transmembrane region" description="Helical" evidence="2">
    <location>
        <begin position="52"/>
        <end position="72"/>
    </location>
</feature>
<gene>
    <name evidence="4" type="ORF">BN869_000011069_1</name>
</gene>
<dbReference type="Pfam" id="PF03707">
    <property type="entry name" value="MHYT"/>
    <property type="match status" value="2"/>
</dbReference>
<dbReference type="InterPro" id="IPR005330">
    <property type="entry name" value="MHYT_dom"/>
</dbReference>
<feature type="transmembrane region" description="Helical" evidence="2">
    <location>
        <begin position="124"/>
        <end position="148"/>
    </location>
</feature>
<evidence type="ECO:0000259" key="3">
    <source>
        <dbReference type="PROSITE" id="PS50924"/>
    </source>
</evidence>
<dbReference type="PROSITE" id="PS50924">
    <property type="entry name" value="MHYT"/>
    <property type="match status" value="1"/>
</dbReference>
<feature type="transmembrane region" description="Helical" evidence="2">
    <location>
        <begin position="84"/>
        <end position="104"/>
    </location>
</feature>
<dbReference type="PANTHER" id="PTHR35152:SF1">
    <property type="entry name" value="DOMAIN SIGNALLING PROTEIN, PUTATIVE (AFU_ORTHOLOGUE AFUA_5G11310)-RELATED"/>
    <property type="match status" value="1"/>
</dbReference>
<feature type="non-terminal residue" evidence="4">
    <location>
        <position position="1"/>
    </location>
</feature>
<keyword evidence="2" id="KW-0472">Membrane</keyword>
<organism evidence="4">
    <name type="scientific">Bionectria ochroleuca</name>
    <name type="common">Gliocladium roseum</name>
    <dbReference type="NCBI Taxonomy" id="29856"/>
    <lineage>
        <taxon>Eukaryota</taxon>
        <taxon>Fungi</taxon>
        <taxon>Dikarya</taxon>
        <taxon>Ascomycota</taxon>
        <taxon>Pezizomycotina</taxon>
        <taxon>Sordariomycetes</taxon>
        <taxon>Hypocreomycetidae</taxon>
        <taxon>Hypocreales</taxon>
        <taxon>Bionectriaceae</taxon>
        <taxon>Clonostachys</taxon>
    </lineage>
</organism>
<keyword evidence="2" id="KW-1133">Transmembrane helix</keyword>